<reference evidence="3" key="1">
    <citation type="submission" date="2016-10" db="EMBL/GenBank/DDBJ databases">
        <authorList>
            <person name="Varghese N."/>
            <person name="Submissions S."/>
        </authorList>
    </citation>
    <scope>NUCLEOTIDE SEQUENCE [LARGE SCALE GENOMIC DNA]</scope>
    <source>
        <strain evidence="3">DSM 17038</strain>
    </source>
</reference>
<evidence type="ECO:0000313" key="3">
    <source>
        <dbReference type="Proteomes" id="UP000199337"/>
    </source>
</evidence>
<gene>
    <name evidence="2" type="ORF">SAMN05660649_01905</name>
</gene>
<protein>
    <submittedName>
        <fullName evidence="2">Uncharacterized protein</fullName>
    </submittedName>
</protein>
<evidence type="ECO:0000256" key="1">
    <source>
        <dbReference type="SAM" id="Phobius"/>
    </source>
</evidence>
<feature type="transmembrane region" description="Helical" evidence="1">
    <location>
        <begin position="20"/>
        <end position="38"/>
    </location>
</feature>
<dbReference type="RefSeq" id="WP_165613452.1">
    <property type="nucleotide sequence ID" value="NZ_FOOX01000006.1"/>
</dbReference>
<keyword evidence="1" id="KW-0472">Membrane</keyword>
<keyword evidence="1" id="KW-1133">Transmembrane helix</keyword>
<dbReference type="EMBL" id="FOOX01000006">
    <property type="protein sequence ID" value="SFG53861.1"/>
    <property type="molecule type" value="Genomic_DNA"/>
</dbReference>
<keyword evidence="3" id="KW-1185">Reference proteome</keyword>
<dbReference type="Proteomes" id="UP000199337">
    <property type="component" value="Unassembled WGS sequence"/>
</dbReference>
<name>A0A1I2SVD1_9FIRM</name>
<evidence type="ECO:0000313" key="2">
    <source>
        <dbReference type="EMBL" id="SFG53861.1"/>
    </source>
</evidence>
<proteinExistence type="predicted"/>
<sequence>MIAGKSKAVNDQITREVSDMLTAIAMVLLGAFGIPLIMRRFSETE</sequence>
<accession>A0A1I2SVD1</accession>
<organism evidence="2 3">
    <name type="scientific">Desulfotruncus arcticus DSM 17038</name>
    <dbReference type="NCBI Taxonomy" id="1121424"/>
    <lineage>
        <taxon>Bacteria</taxon>
        <taxon>Bacillati</taxon>
        <taxon>Bacillota</taxon>
        <taxon>Clostridia</taxon>
        <taxon>Eubacteriales</taxon>
        <taxon>Desulfallaceae</taxon>
        <taxon>Desulfotruncus</taxon>
    </lineage>
</organism>
<dbReference type="AlphaFoldDB" id="A0A1I2SVD1"/>
<keyword evidence="1" id="KW-0812">Transmembrane</keyword>